<dbReference type="InterPro" id="IPR046342">
    <property type="entry name" value="CBS_dom_sf"/>
</dbReference>
<dbReference type="InterPro" id="IPR001633">
    <property type="entry name" value="EAL_dom"/>
</dbReference>
<proteinExistence type="predicted"/>
<dbReference type="InterPro" id="IPR035919">
    <property type="entry name" value="EAL_sf"/>
</dbReference>
<gene>
    <name evidence="4" type="ORF">OG913_11940</name>
</gene>
<feature type="compositionally biased region" description="Low complexity" evidence="2">
    <location>
        <begin position="1"/>
        <end position="26"/>
    </location>
</feature>
<dbReference type="SUPFAM" id="SSF54631">
    <property type="entry name" value="CBS-domain pair"/>
    <property type="match status" value="1"/>
</dbReference>
<dbReference type="Gene3D" id="3.10.580.10">
    <property type="entry name" value="CBS-domain"/>
    <property type="match status" value="1"/>
</dbReference>
<keyword evidence="1" id="KW-0129">CBS domain</keyword>
<dbReference type="Gene3D" id="3.20.20.450">
    <property type="entry name" value="EAL domain"/>
    <property type="match status" value="1"/>
</dbReference>
<dbReference type="InterPro" id="IPR000644">
    <property type="entry name" value="CBS_dom"/>
</dbReference>
<evidence type="ECO:0000256" key="2">
    <source>
        <dbReference type="SAM" id="MobiDB-lite"/>
    </source>
</evidence>
<keyword evidence="5" id="KW-1185">Reference proteome</keyword>
<dbReference type="RefSeq" id="WP_328710359.1">
    <property type="nucleotide sequence ID" value="NZ_CP108085.1"/>
</dbReference>
<evidence type="ECO:0000259" key="3">
    <source>
        <dbReference type="PROSITE" id="PS51371"/>
    </source>
</evidence>
<dbReference type="SUPFAM" id="SSF141868">
    <property type="entry name" value="EAL domain-like"/>
    <property type="match status" value="1"/>
</dbReference>
<feature type="domain" description="CBS" evidence="3">
    <location>
        <begin position="364"/>
        <end position="426"/>
    </location>
</feature>
<organism evidence="4 5">
    <name type="scientific">Microbispora hainanensis</name>
    <dbReference type="NCBI Taxonomy" id="568844"/>
    <lineage>
        <taxon>Bacteria</taxon>
        <taxon>Bacillati</taxon>
        <taxon>Actinomycetota</taxon>
        <taxon>Actinomycetes</taxon>
        <taxon>Streptosporangiales</taxon>
        <taxon>Streptosporangiaceae</taxon>
        <taxon>Microbispora</taxon>
    </lineage>
</organism>
<dbReference type="PROSITE" id="PS51371">
    <property type="entry name" value="CBS"/>
    <property type="match status" value="1"/>
</dbReference>
<sequence length="497" mass="51394">MSLPVSSAAPLAATPQRVPAPGAAPATPFPPGDGRERSPADTVMDASTATGWEPGPANIVRGHDPANIVREPSPAGTVREYGPANMGLEHGPADIVWEHDPATMRRRYTPAPAEPYDQRAYAPSASGVPGPAAPFFLPVVDLDTGGAVAVEVVTEDASAAGPGMGTTVNGLLAAAREEALLPLVLPISAAAVAGGSAGLAPLHEAMRVSNRRPREVILVIEGDTAYVQRTALLSGIDGLRAVGYLIAFGGIGTAPLPLDLLADASPYMIALSPGVVARGPRDPRHGALAESLVRLARGVGAHVLAPGLRDETQLAAVRGWGIRLAQGPLLAPSGWRPSHGFNRVHVPLPVPEAAPATASLGPRVQELLLPAVTLPAESTAEEVVAVLSAEPSITSVILVDEYQRPLGSIDRSRFLLFMAGAYGHALHAKKPAGRLADAAKIVAKTTPVIAAMQVAGRDNARVYDDLVVVDEVGRCLGVVRVGDLLRHAADLQEQQAR</sequence>
<evidence type="ECO:0000256" key="1">
    <source>
        <dbReference type="PROSITE-ProRule" id="PRU00703"/>
    </source>
</evidence>
<dbReference type="EMBL" id="CP108085">
    <property type="protein sequence ID" value="WUP77691.1"/>
    <property type="molecule type" value="Genomic_DNA"/>
</dbReference>
<accession>A0ABZ1SXB5</accession>
<evidence type="ECO:0000313" key="4">
    <source>
        <dbReference type="EMBL" id="WUP77691.1"/>
    </source>
</evidence>
<feature type="region of interest" description="Disordered" evidence="2">
    <location>
        <begin position="1"/>
        <end position="68"/>
    </location>
</feature>
<dbReference type="Proteomes" id="UP001432011">
    <property type="component" value="Chromosome"/>
</dbReference>
<dbReference type="Pfam" id="PF00563">
    <property type="entry name" value="EAL"/>
    <property type="match status" value="1"/>
</dbReference>
<protein>
    <submittedName>
        <fullName evidence="4">EAL domain-containing protein</fullName>
    </submittedName>
</protein>
<name>A0ABZ1SXB5_9ACTN</name>
<reference evidence="4" key="1">
    <citation type="submission" date="2022-10" db="EMBL/GenBank/DDBJ databases">
        <title>The complete genomes of actinobacterial strains from the NBC collection.</title>
        <authorList>
            <person name="Joergensen T.S."/>
            <person name="Alvarez Arevalo M."/>
            <person name="Sterndorff E.B."/>
            <person name="Faurdal D."/>
            <person name="Vuksanovic O."/>
            <person name="Mourched A.-S."/>
            <person name="Charusanti P."/>
            <person name="Shaw S."/>
            <person name="Blin K."/>
            <person name="Weber T."/>
        </authorList>
    </citation>
    <scope>NUCLEOTIDE SEQUENCE</scope>
    <source>
        <strain evidence="4">NBC_00254</strain>
    </source>
</reference>
<evidence type="ECO:0000313" key="5">
    <source>
        <dbReference type="Proteomes" id="UP001432011"/>
    </source>
</evidence>